<dbReference type="Pfam" id="PF04104">
    <property type="entry name" value="DNA_primase_lrg"/>
    <property type="match status" value="1"/>
</dbReference>
<dbReference type="OrthoDB" id="421393at2759"/>
<dbReference type="PANTHER" id="PTHR10537">
    <property type="entry name" value="DNA PRIMASE LARGE SUBUNIT"/>
    <property type="match status" value="1"/>
</dbReference>
<comment type="caution">
    <text evidence="10">The sequence shown here is derived from an EMBL/GenBank/DDBJ whole genome shotgun (WGS) entry which is preliminary data.</text>
</comment>
<dbReference type="GO" id="GO:0046872">
    <property type="term" value="F:metal ion binding"/>
    <property type="evidence" value="ECO:0007669"/>
    <property type="project" value="UniProtKB-KW"/>
</dbReference>
<keyword evidence="7" id="KW-0411">Iron-sulfur</keyword>
<feature type="region of interest" description="Disordered" evidence="8">
    <location>
        <begin position="69"/>
        <end position="92"/>
    </location>
</feature>
<keyword evidence="11" id="KW-1185">Reference proteome</keyword>
<keyword evidence="4" id="KW-0235">DNA replication</keyword>
<evidence type="ECO:0000256" key="1">
    <source>
        <dbReference type="ARBA" id="ARBA00001966"/>
    </source>
</evidence>
<dbReference type="AlphaFoldDB" id="A0A9K3GEA8"/>
<evidence type="ECO:0000313" key="10">
    <source>
        <dbReference type="EMBL" id="GIQ80804.1"/>
    </source>
</evidence>
<keyword evidence="6" id="KW-0408">Iron</keyword>
<evidence type="ECO:0000313" key="11">
    <source>
        <dbReference type="Proteomes" id="UP000265618"/>
    </source>
</evidence>
<dbReference type="GO" id="GO:0006270">
    <property type="term" value="P:DNA replication initiation"/>
    <property type="evidence" value="ECO:0007669"/>
    <property type="project" value="TreeGrafter"/>
</dbReference>
<dbReference type="PANTHER" id="PTHR10537:SF3">
    <property type="entry name" value="DNA PRIMASE LARGE SUBUNIT"/>
    <property type="match status" value="1"/>
</dbReference>
<dbReference type="InterPro" id="IPR058560">
    <property type="entry name" value="DNA_primase_C"/>
</dbReference>
<gene>
    <name evidence="10" type="ORF">KIPB_001663</name>
</gene>
<evidence type="ECO:0000256" key="4">
    <source>
        <dbReference type="ARBA" id="ARBA00022705"/>
    </source>
</evidence>
<organism evidence="10 11">
    <name type="scientific">Kipferlia bialata</name>
    <dbReference type="NCBI Taxonomy" id="797122"/>
    <lineage>
        <taxon>Eukaryota</taxon>
        <taxon>Metamonada</taxon>
        <taxon>Carpediemonas-like organisms</taxon>
        <taxon>Kipferlia</taxon>
    </lineage>
</organism>
<dbReference type="Pfam" id="PF26466">
    <property type="entry name" value="DNA_primase_lrg_N"/>
    <property type="match status" value="1"/>
</dbReference>
<evidence type="ECO:0000256" key="6">
    <source>
        <dbReference type="ARBA" id="ARBA00023004"/>
    </source>
</evidence>
<dbReference type="GO" id="GO:0005658">
    <property type="term" value="C:alpha DNA polymerase:primase complex"/>
    <property type="evidence" value="ECO:0007669"/>
    <property type="project" value="TreeGrafter"/>
</dbReference>
<evidence type="ECO:0000259" key="9">
    <source>
        <dbReference type="Pfam" id="PF04104"/>
    </source>
</evidence>
<dbReference type="EMBL" id="BDIP01000245">
    <property type="protein sequence ID" value="GIQ80804.1"/>
    <property type="molecule type" value="Genomic_DNA"/>
</dbReference>
<evidence type="ECO:0000256" key="8">
    <source>
        <dbReference type="SAM" id="MobiDB-lite"/>
    </source>
</evidence>
<evidence type="ECO:0000256" key="2">
    <source>
        <dbReference type="ARBA" id="ARBA00022485"/>
    </source>
</evidence>
<proteinExistence type="predicted"/>
<name>A0A9K3GEA8_9EUKA</name>
<dbReference type="Gene3D" id="1.20.930.80">
    <property type="match status" value="1"/>
</dbReference>
<dbReference type="Proteomes" id="UP000265618">
    <property type="component" value="Unassembled WGS sequence"/>
</dbReference>
<keyword evidence="2" id="KW-0004">4Fe-4S</keyword>
<dbReference type="GO" id="GO:0051539">
    <property type="term" value="F:4 iron, 4 sulfur cluster binding"/>
    <property type="evidence" value="ECO:0007669"/>
    <property type="project" value="UniProtKB-KW"/>
</dbReference>
<sequence>MRHPIPCLIDTFDAGTGCSTSSTSGSSSDVHRSLPPTFVVLTHFHPGLVRQEPPREQLPQGQLITGGVGKVKTERGSSLKGKGKGRSEIPLYTTPVMPSGEISTDIILRWCKERQEVLKQNQDQYSRDQFSPNKEGISTLSMVLMKQTSSEHDELECIVLGKSERDPTGVADVVSHWMLKLAMAADEDLMKIHCRREMDLLFSRIDNKTNAHIRPNTQALFDELVTAIPDFRTKLQVLSASDLKKIPGCYQYLTACGLVTRGAEPIYALSDCFAYPSLMLTDKSGRRSIPYQGTLYVGPTALKKVAMELYTSAFTADLESLQRCREAINKAKDRRVLGILDALEHAETGLDRAEEAAAGSLTIRTIGEQSRLFPPCMAAIHHHLNGKYTLKHQGRLQFWSYLRACGMPVEDVASYTQRAMAKGGKTQEEWQKQYMYALRHVYGLEGKRQKMEPWGCRTIIAKGAPQSAAGECHGCPFRYLPAKAILPQALQKWYGLKSGDIEDVVTTAGKDHYEVACVKFWHVLHKKRGDASVTGPVTFYTEALEDK</sequence>
<feature type="domain" description="DNA primase large subunit C-terminal" evidence="9">
    <location>
        <begin position="370"/>
        <end position="540"/>
    </location>
</feature>
<keyword evidence="3" id="KW-0639">Primosome</keyword>
<evidence type="ECO:0000256" key="7">
    <source>
        <dbReference type="ARBA" id="ARBA00023014"/>
    </source>
</evidence>
<evidence type="ECO:0000256" key="5">
    <source>
        <dbReference type="ARBA" id="ARBA00022723"/>
    </source>
</evidence>
<dbReference type="InterPro" id="IPR007238">
    <property type="entry name" value="DNA_primase_lsu_euk/arc"/>
</dbReference>
<reference evidence="10 11" key="1">
    <citation type="journal article" date="2018" name="PLoS ONE">
        <title>The draft genome of Kipferlia bialata reveals reductive genome evolution in fornicate parasites.</title>
        <authorList>
            <person name="Tanifuji G."/>
            <person name="Takabayashi S."/>
            <person name="Kume K."/>
            <person name="Takagi M."/>
            <person name="Nakayama T."/>
            <person name="Kamikawa R."/>
            <person name="Inagaki Y."/>
            <person name="Hashimoto T."/>
        </authorList>
    </citation>
    <scope>NUCLEOTIDE SEQUENCE [LARGE SCALE GENOMIC DNA]</scope>
    <source>
        <strain evidence="10">NY0173</strain>
    </source>
</reference>
<keyword evidence="5" id="KW-0479">Metal-binding</keyword>
<evidence type="ECO:0000256" key="3">
    <source>
        <dbReference type="ARBA" id="ARBA00022515"/>
    </source>
</evidence>
<accession>A0A9K3GEA8</accession>
<comment type="cofactor">
    <cofactor evidence="1">
        <name>[4Fe-4S] cluster</name>
        <dbReference type="ChEBI" id="CHEBI:49883"/>
    </cofactor>
</comment>
<protein>
    <submittedName>
        <fullName evidence="10">DNA primase large subunit, eukaryotic/archaeal</fullName>
    </submittedName>
</protein>
<dbReference type="GO" id="GO:0006269">
    <property type="term" value="P:DNA replication, synthesis of primer"/>
    <property type="evidence" value="ECO:0007669"/>
    <property type="project" value="UniProtKB-KW"/>
</dbReference>